<dbReference type="PATRIC" id="fig|1193502.14.peg.940"/>
<keyword evidence="9" id="KW-0234">DNA repair</keyword>
<dbReference type="Pfam" id="PF12833">
    <property type="entry name" value="HTH_18"/>
    <property type="match status" value="1"/>
</dbReference>
<dbReference type="EC" id="2.1.1.63" evidence="3"/>
<evidence type="ECO:0000256" key="8">
    <source>
        <dbReference type="ARBA" id="ARBA00023163"/>
    </source>
</evidence>
<dbReference type="InterPro" id="IPR018060">
    <property type="entry name" value="HTH_AraC"/>
</dbReference>
<dbReference type="Pfam" id="PF01035">
    <property type="entry name" value="DNA_binding_1"/>
    <property type="match status" value="1"/>
</dbReference>
<dbReference type="GO" id="GO:0006281">
    <property type="term" value="P:DNA repair"/>
    <property type="evidence" value="ECO:0007669"/>
    <property type="project" value="UniProtKB-KW"/>
</dbReference>
<comment type="similarity">
    <text evidence="2">Belongs to the MGMT family.</text>
</comment>
<dbReference type="InterPro" id="IPR014048">
    <property type="entry name" value="MethylDNA_cys_MeTrfase_DNA-bd"/>
</dbReference>
<dbReference type="PANTHER" id="PTHR10815:SF13">
    <property type="entry name" value="METHYLATED-DNA--PROTEIN-CYSTEINE METHYLTRANSFERASE"/>
    <property type="match status" value="1"/>
</dbReference>
<organism evidence="12 13">
    <name type="scientific">Sulfurospirillum halorespirans DSM 13726</name>
    <dbReference type="NCBI Taxonomy" id="1193502"/>
    <lineage>
        <taxon>Bacteria</taxon>
        <taxon>Pseudomonadati</taxon>
        <taxon>Campylobacterota</taxon>
        <taxon>Epsilonproteobacteria</taxon>
        <taxon>Campylobacterales</taxon>
        <taxon>Sulfurospirillaceae</taxon>
        <taxon>Sulfurospirillum</taxon>
    </lineage>
</organism>
<dbReference type="GO" id="GO:0032259">
    <property type="term" value="P:methylation"/>
    <property type="evidence" value="ECO:0007669"/>
    <property type="project" value="UniProtKB-KW"/>
</dbReference>
<dbReference type="Proteomes" id="UP000094609">
    <property type="component" value="Chromosome"/>
</dbReference>
<dbReference type="Gene3D" id="1.10.10.10">
    <property type="entry name" value="Winged helix-like DNA-binding domain superfamily/Winged helix DNA-binding domain"/>
    <property type="match status" value="1"/>
</dbReference>
<evidence type="ECO:0000256" key="9">
    <source>
        <dbReference type="ARBA" id="ARBA00023204"/>
    </source>
</evidence>
<dbReference type="GO" id="GO:0043565">
    <property type="term" value="F:sequence-specific DNA binding"/>
    <property type="evidence" value="ECO:0007669"/>
    <property type="project" value="InterPro"/>
</dbReference>
<dbReference type="FunFam" id="1.10.10.10:FF:000214">
    <property type="entry name" value="Methylated-DNA--protein-cysteine methyltransferase"/>
    <property type="match status" value="1"/>
</dbReference>
<keyword evidence="6" id="KW-0227">DNA damage</keyword>
<dbReference type="InterPro" id="IPR001497">
    <property type="entry name" value="MethylDNA_cys_MeTrfase_AS"/>
</dbReference>
<dbReference type="PROSITE" id="PS00374">
    <property type="entry name" value="MGMT"/>
    <property type="match status" value="1"/>
</dbReference>
<dbReference type="STRING" id="1193502.SHALO_0933"/>
<accession>A0A1D7TIL4</accession>
<reference evidence="13" key="1">
    <citation type="submission" date="2016-08" db="EMBL/GenBank/DDBJ databases">
        <title>Complete genome sequence of the organohalide-respiring Epsilonproteobacterium Sulfurospirillum halorespirans.</title>
        <authorList>
            <person name="Goris T."/>
            <person name="Zimmermann J."/>
            <person name="Schenz B."/>
            <person name="Lemos M."/>
            <person name="Hackermueller J."/>
            <person name="Diekert G."/>
        </authorList>
    </citation>
    <scope>NUCLEOTIDE SEQUENCE [LARGE SCALE GENOMIC DNA]</scope>
    <source>
        <strain>DSM 13726</strain>
        <strain evidence="13">PCE-M2</strain>
    </source>
</reference>
<keyword evidence="8" id="KW-0804">Transcription</keyword>
<dbReference type="SUPFAM" id="SSF46689">
    <property type="entry name" value="Homeodomain-like"/>
    <property type="match status" value="1"/>
</dbReference>
<dbReference type="SUPFAM" id="SSF53155">
    <property type="entry name" value="Methylated DNA-protein cysteine methyltransferase domain"/>
    <property type="match status" value="1"/>
</dbReference>
<dbReference type="SUPFAM" id="SSF46767">
    <property type="entry name" value="Methylated DNA-protein cysteine methyltransferase, C-terminal domain"/>
    <property type="match status" value="1"/>
</dbReference>
<comment type="catalytic activity">
    <reaction evidence="1">
        <text>a 4-O-methyl-thymidine in DNA + L-cysteinyl-[protein] = a thymidine in DNA + S-methyl-L-cysteinyl-[protein]</text>
        <dbReference type="Rhea" id="RHEA:53428"/>
        <dbReference type="Rhea" id="RHEA-COMP:10131"/>
        <dbReference type="Rhea" id="RHEA-COMP:10132"/>
        <dbReference type="Rhea" id="RHEA-COMP:13555"/>
        <dbReference type="Rhea" id="RHEA-COMP:13556"/>
        <dbReference type="ChEBI" id="CHEBI:29950"/>
        <dbReference type="ChEBI" id="CHEBI:82612"/>
        <dbReference type="ChEBI" id="CHEBI:137386"/>
        <dbReference type="ChEBI" id="CHEBI:137387"/>
        <dbReference type="EC" id="2.1.1.63"/>
    </reaction>
</comment>
<dbReference type="GO" id="GO:0003700">
    <property type="term" value="F:DNA-binding transcription factor activity"/>
    <property type="evidence" value="ECO:0007669"/>
    <property type="project" value="InterPro"/>
</dbReference>
<gene>
    <name evidence="12" type="ORF">SHALO_0933</name>
</gene>
<evidence type="ECO:0000256" key="5">
    <source>
        <dbReference type="ARBA" id="ARBA00022679"/>
    </source>
</evidence>
<name>A0A1D7TIL4_9BACT</name>
<proteinExistence type="inferred from homology"/>
<dbReference type="GO" id="GO:0003908">
    <property type="term" value="F:methylated-DNA-[protein]-cysteine S-methyltransferase activity"/>
    <property type="evidence" value="ECO:0007669"/>
    <property type="project" value="UniProtKB-EC"/>
</dbReference>
<evidence type="ECO:0000313" key="13">
    <source>
        <dbReference type="Proteomes" id="UP000094609"/>
    </source>
</evidence>
<dbReference type="InterPro" id="IPR009057">
    <property type="entry name" value="Homeodomain-like_sf"/>
</dbReference>
<evidence type="ECO:0000256" key="6">
    <source>
        <dbReference type="ARBA" id="ARBA00022763"/>
    </source>
</evidence>
<evidence type="ECO:0000256" key="3">
    <source>
        <dbReference type="ARBA" id="ARBA00011918"/>
    </source>
</evidence>
<comment type="catalytic activity">
    <reaction evidence="10">
        <text>a 6-O-methyl-2'-deoxyguanosine in DNA + L-cysteinyl-[protein] = S-methyl-L-cysteinyl-[protein] + a 2'-deoxyguanosine in DNA</text>
        <dbReference type="Rhea" id="RHEA:24000"/>
        <dbReference type="Rhea" id="RHEA-COMP:10131"/>
        <dbReference type="Rhea" id="RHEA-COMP:10132"/>
        <dbReference type="Rhea" id="RHEA-COMP:11367"/>
        <dbReference type="Rhea" id="RHEA-COMP:11368"/>
        <dbReference type="ChEBI" id="CHEBI:29950"/>
        <dbReference type="ChEBI" id="CHEBI:82612"/>
        <dbReference type="ChEBI" id="CHEBI:85445"/>
        <dbReference type="ChEBI" id="CHEBI:85448"/>
        <dbReference type="EC" id="2.1.1.63"/>
    </reaction>
</comment>
<dbReference type="PANTHER" id="PTHR10815">
    <property type="entry name" value="METHYLATED-DNA--PROTEIN-CYSTEINE METHYLTRANSFERASE"/>
    <property type="match status" value="1"/>
</dbReference>
<dbReference type="Gene3D" id="1.10.10.60">
    <property type="entry name" value="Homeodomain-like"/>
    <property type="match status" value="1"/>
</dbReference>
<evidence type="ECO:0000256" key="2">
    <source>
        <dbReference type="ARBA" id="ARBA00008711"/>
    </source>
</evidence>
<feature type="domain" description="HTH araC/xylS-type" evidence="11">
    <location>
        <begin position="16"/>
        <end position="113"/>
    </location>
</feature>
<dbReference type="AlphaFoldDB" id="A0A1D7TIL4"/>
<evidence type="ECO:0000256" key="10">
    <source>
        <dbReference type="ARBA" id="ARBA00049348"/>
    </source>
</evidence>
<keyword evidence="7" id="KW-0805">Transcription regulation</keyword>
<dbReference type="CDD" id="cd06445">
    <property type="entry name" value="ATase"/>
    <property type="match status" value="1"/>
</dbReference>
<dbReference type="InterPro" id="IPR036631">
    <property type="entry name" value="MGMT_N_sf"/>
</dbReference>
<dbReference type="SMART" id="SM00342">
    <property type="entry name" value="HTH_ARAC"/>
    <property type="match status" value="1"/>
</dbReference>
<dbReference type="KEGG" id="shal:SHALO_0933"/>
<evidence type="ECO:0000256" key="1">
    <source>
        <dbReference type="ARBA" id="ARBA00001286"/>
    </source>
</evidence>
<keyword evidence="13" id="KW-1185">Reference proteome</keyword>
<keyword evidence="5 12" id="KW-0808">Transferase</keyword>
<dbReference type="RefSeq" id="WP_069477573.1">
    <property type="nucleotide sequence ID" value="NZ_CP017111.1"/>
</dbReference>
<evidence type="ECO:0000256" key="4">
    <source>
        <dbReference type="ARBA" id="ARBA00022603"/>
    </source>
</evidence>
<dbReference type="NCBIfam" id="TIGR00589">
    <property type="entry name" value="ogt"/>
    <property type="match status" value="1"/>
</dbReference>
<evidence type="ECO:0000259" key="11">
    <source>
        <dbReference type="PROSITE" id="PS01124"/>
    </source>
</evidence>
<keyword evidence="4 12" id="KW-0489">Methyltransferase</keyword>
<dbReference type="InterPro" id="IPR036388">
    <property type="entry name" value="WH-like_DNA-bd_sf"/>
</dbReference>
<sequence>MSENLKTKSLHYLTIKEAIVFIDNHFLDQPSLEEIALHVNLSKFHFSRIFKEYVGVSPMKFLQAITLEYAKKQLEASKSLLESTYESGLSSVSRLHELFVNFTGVTPAQYKYMGKDMEITYGYGFSPFGKTFLGLTQKGICYMEFCDENEENIFKNFLKHWTNAHLIQDDVKIEKKLREIFIDKKPISLLVKGTNFQINVWKALLNIPQGRVTTYHEIAKSIDNPKATRAVASAIGSNHIAYLIPCHRVIGQTGAMRGYRWGIERKRIVLAYESIEEK</sequence>
<dbReference type="InterPro" id="IPR036217">
    <property type="entry name" value="MethylDNA_cys_MeTrfase_DNAb"/>
</dbReference>
<dbReference type="EMBL" id="CP017111">
    <property type="protein sequence ID" value="AOO64714.1"/>
    <property type="molecule type" value="Genomic_DNA"/>
</dbReference>
<evidence type="ECO:0000313" key="12">
    <source>
        <dbReference type="EMBL" id="AOO64714.1"/>
    </source>
</evidence>
<dbReference type="PROSITE" id="PS01124">
    <property type="entry name" value="HTH_ARAC_FAMILY_2"/>
    <property type="match status" value="1"/>
</dbReference>
<evidence type="ECO:0000256" key="7">
    <source>
        <dbReference type="ARBA" id="ARBA00023015"/>
    </source>
</evidence>
<protein>
    <recommendedName>
        <fullName evidence="3">methylated-DNA--[protein]-cysteine S-methyltransferase</fullName>
        <ecNumber evidence="3">2.1.1.63</ecNumber>
    </recommendedName>
</protein>
<dbReference type="Gene3D" id="3.30.160.70">
    <property type="entry name" value="Methylated DNA-protein cysteine methyltransferase domain"/>
    <property type="match status" value="1"/>
</dbReference>